<proteinExistence type="inferred from homology"/>
<feature type="chain" id="PRO_5040473291" description="Alkaline phosphatase" evidence="18">
    <location>
        <begin position="19"/>
        <end position="524"/>
    </location>
</feature>
<dbReference type="GO" id="GO:0005886">
    <property type="term" value="C:plasma membrane"/>
    <property type="evidence" value="ECO:0007669"/>
    <property type="project" value="UniProtKB-SubCell"/>
</dbReference>
<keyword evidence="5" id="KW-0597">Phosphoprotein</keyword>
<evidence type="ECO:0000256" key="15">
    <source>
        <dbReference type="PIRSR" id="PIRSR601952-2"/>
    </source>
</evidence>
<comment type="cofactor">
    <cofactor evidence="15">
        <name>Mg(2+)</name>
        <dbReference type="ChEBI" id="CHEBI:18420"/>
    </cofactor>
    <text evidence="15">Binds 1 Mg(2+) ion.</text>
</comment>
<dbReference type="PANTHER" id="PTHR11596:SF5">
    <property type="entry name" value="ALKALINE PHOSPHATASE"/>
    <property type="match status" value="1"/>
</dbReference>
<evidence type="ECO:0000256" key="4">
    <source>
        <dbReference type="ARBA" id="ARBA00022475"/>
    </source>
</evidence>
<evidence type="ECO:0000256" key="16">
    <source>
        <dbReference type="RuleBase" id="RU003946"/>
    </source>
</evidence>
<feature type="binding site" evidence="15">
    <location>
        <position position="58"/>
    </location>
    <ligand>
        <name>Zn(2+)</name>
        <dbReference type="ChEBI" id="CHEBI:29105"/>
        <label>2</label>
    </ligand>
</feature>
<keyword evidence="6" id="KW-0336">GPI-anchor</keyword>
<dbReference type="PANTHER" id="PTHR11596">
    <property type="entry name" value="ALKALINE PHOSPHATASE"/>
    <property type="match status" value="1"/>
</dbReference>
<sequence>MLRALCLAALLPFAAALASEILEDKDFWMSQGEKDLKSSLGITRNMGRARNVILFVGDGMGPNTITAARIYKAGEDGSLSFEKFPNTGLLKTYAVDKQVPDSACTATALFSGVKTNYETAGVDARVKLNDCVGSLHEEARVSSILEWAQQAGKDTGFVTTTRVTHATPSALYAHVANRRWECEAKMPRSSSLCKDIARQLVEDEPGRNIKVIFGGGRQCLMTNSTPTEQDPIDTWACSRRDGLDLIDQWQNDKKWRGFTYAYLNQSGDLDSLDIDHVSFVMGIFANGHLKMENERDKSRNGMPSLSKMTETAIRMLRKNERGFVLVVEGGMIDFAHHRGHARQALEETIQFNQAIEKTLTLLHEMKAIDDTLVIVTSDHTHSLTINGYPERGGNILGVAQTSREDKIPYTTLMYATGGMNNFQYERKGSGFTRKDPTTVDTTAWDYSHIAAVPDDEAHHGGGDVAVYATGPMAHLFHGVHEQTFVAHVISYAAQIGPHKGSSAPGSSQNILGLLIGFLLIFLMS</sequence>
<evidence type="ECO:0000256" key="8">
    <source>
        <dbReference type="ARBA" id="ARBA00022801"/>
    </source>
</evidence>
<evidence type="ECO:0000256" key="10">
    <source>
        <dbReference type="ARBA" id="ARBA00022842"/>
    </source>
</evidence>
<evidence type="ECO:0000256" key="5">
    <source>
        <dbReference type="ARBA" id="ARBA00022553"/>
    </source>
</evidence>
<feature type="active site" description="Phosphoserine intermediate" evidence="14">
    <location>
        <position position="102"/>
    </location>
</feature>
<dbReference type="PROSITE" id="PS00123">
    <property type="entry name" value="ALKALINE_PHOSPHATASE"/>
    <property type="match status" value="1"/>
</dbReference>
<evidence type="ECO:0000313" key="20">
    <source>
        <dbReference type="Proteomes" id="UP001152759"/>
    </source>
</evidence>
<comment type="catalytic activity">
    <reaction evidence="17">
        <text>a phosphate monoester + H2O = an alcohol + phosphate</text>
        <dbReference type="Rhea" id="RHEA:15017"/>
        <dbReference type="ChEBI" id="CHEBI:15377"/>
        <dbReference type="ChEBI" id="CHEBI:30879"/>
        <dbReference type="ChEBI" id="CHEBI:43474"/>
        <dbReference type="ChEBI" id="CHEBI:67140"/>
        <dbReference type="EC" id="3.1.3.1"/>
    </reaction>
</comment>
<reference evidence="19" key="1">
    <citation type="submission" date="2021-12" db="EMBL/GenBank/DDBJ databases">
        <authorList>
            <person name="King R."/>
        </authorList>
    </citation>
    <scope>NUCLEOTIDE SEQUENCE</scope>
</reference>
<keyword evidence="7 15" id="KW-0479">Metal-binding</keyword>
<feature type="binding site" evidence="15">
    <location>
        <position position="333"/>
    </location>
    <ligand>
        <name>Zn(2+)</name>
        <dbReference type="ChEBI" id="CHEBI:29105"/>
        <label>2</label>
    </ligand>
</feature>
<keyword evidence="9 15" id="KW-0862">Zinc</keyword>
<keyword evidence="18" id="KW-0732">Signal</keyword>
<comment type="cofactor">
    <cofactor evidence="15">
        <name>Zn(2+)</name>
        <dbReference type="ChEBI" id="CHEBI:29105"/>
    </cofactor>
    <text evidence="15">Binds 2 Zn(2+) ions.</text>
</comment>
<evidence type="ECO:0000256" key="9">
    <source>
        <dbReference type="ARBA" id="ARBA00022833"/>
    </source>
</evidence>
<dbReference type="EMBL" id="OU963867">
    <property type="protein sequence ID" value="CAH0391482.1"/>
    <property type="molecule type" value="Genomic_DNA"/>
</dbReference>
<dbReference type="Pfam" id="PF00245">
    <property type="entry name" value="Alk_phosphatase"/>
    <property type="match status" value="1"/>
</dbReference>
<accession>A0A9P0AGU2</accession>
<evidence type="ECO:0000256" key="17">
    <source>
        <dbReference type="RuleBase" id="RU003947"/>
    </source>
</evidence>
<dbReference type="FunFam" id="3.40.720.10:FF:000008">
    <property type="entry name" value="Alkaline phosphatase"/>
    <property type="match status" value="1"/>
</dbReference>
<feature type="binding site" evidence="15">
    <location>
        <position position="167"/>
    </location>
    <ligand>
        <name>Mg(2+)</name>
        <dbReference type="ChEBI" id="CHEBI:18420"/>
    </ligand>
</feature>
<dbReference type="InterPro" id="IPR017850">
    <property type="entry name" value="Alkaline_phosphatase_core_sf"/>
</dbReference>
<keyword evidence="20" id="KW-1185">Reference proteome</keyword>
<dbReference type="InterPro" id="IPR001952">
    <property type="entry name" value="Alkaline_phosphatase"/>
</dbReference>
<feature type="binding site" evidence="15">
    <location>
        <position position="328"/>
    </location>
    <ligand>
        <name>Mg(2+)</name>
        <dbReference type="ChEBI" id="CHEBI:18420"/>
    </ligand>
</feature>
<keyword evidence="4" id="KW-1003">Cell membrane</keyword>
<feature type="binding site" evidence="15">
    <location>
        <position position="337"/>
    </location>
    <ligand>
        <name>Zn(2+)</name>
        <dbReference type="ChEBI" id="CHEBI:29105"/>
        <label>2</label>
    </ligand>
</feature>
<keyword evidence="11" id="KW-0472">Membrane</keyword>
<dbReference type="SMART" id="SM00098">
    <property type="entry name" value="alkPPc"/>
    <property type="match status" value="1"/>
</dbReference>
<comment type="subcellular location">
    <subcellularLocation>
        <location evidence="1">Cell membrane</location>
        <topology evidence="1">Lipid-anchor</topology>
        <topology evidence="1">GPI-anchor</topology>
    </subcellularLocation>
</comment>
<evidence type="ECO:0000256" key="7">
    <source>
        <dbReference type="ARBA" id="ARBA00022723"/>
    </source>
</evidence>
<evidence type="ECO:0000256" key="18">
    <source>
        <dbReference type="SAM" id="SignalP"/>
    </source>
</evidence>
<evidence type="ECO:0000256" key="2">
    <source>
        <dbReference type="ARBA" id="ARBA00005984"/>
    </source>
</evidence>
<comment type="similarity">
    <text evidence="2 16">Belongs to the alkaline phosphatase family.</text>
</comment>
<name>A0A9P0AGU2_BEMTA</name>
<evidence type="ECO:0000256" key="11">
    <source>
        <dbReference type="ARBA" id="ARBA00023136"/>
    </source>
</evidence>
<dbReference type="KEGG" id="btab:109038651"/>
<evidence type="ECO:0000313" key="19">
    <source>
        <dbReference type="EMBL" id="CAH0391482.1"/>
    </source>
</evidence>
<dbReference type="CDD" id="cd16012">
    <property type="entry name" value="ALP"/>
    <property type="match status" value="1"/>
</dbReference>
<evidence type="ECO:0000256" key="3">
    <source>
        <dbReference type="ARBA" id="ARBA00012647"/>
    </source>
</evidence>
<evidence type="ECO:0000256" key="14">
    <source>
        <dbReference type="PIRSR" id="PIRSR601952-1"/>
    </source>
</evidence>
<evidence type="ECO:0000256" key="1">
    <source>
        <dbReference type="ARBA" id="ARBA00004609"/>
    </source>
</evidence>
<keyword evidence="8 17" id="KW-0378">Hydrolase</keyword>
<dbReference type="AlphaFoldDB" id="A0A9P0AGU2"/>
<feature type="binding site" evidence="15">
    <location>
        <position position="459"/>
    </location>
    <ligand>
        <name>Zn(2+)</name>
        <dbReference type="ChEBI" id="CHEBI:29105"/>
        <label>2</label>
    </ligand>
</feature>
<organism evidence="19 20">
    <name type="scientific">Bemisia tabaci</name>
    <name type="common">Sweetpotato whitefly</name>
    <name type="synonym">Aleurodes tabaci</name>
    <dbReference type="NCBI Taxonomy" id="7038"/>
    <lineage>
        <taxon>Eukaryota</taxon>
        <taxon>Metazoa</taxon>
        <taxon>Ecdysozoa</taxon>
        <taxon>Arthropoda</taxon>
        <taxon>Hexapoda</taxon>
        <taxon>Insecta</taxon>
        <taxon>Pterygota</taxon>
        <taxon>Neoptera</taxon>
        <taxon>Paraneoptera</taxon>
        <taxon>Hemiptera</taxon>
        <taxon>Sternorrhyncha</taxon>
        <taxon>Aleyrodoidea</taxon>
        <taxon>Aleyrodidae</taxon>
        <taxon>Aleyrodinae</taxon>
        <taxon>Bemisia</taxon>
    </lineage>
</organism>
<dbReference type="SUPFAM" id="SSF53649">
    <property type="entry name" value="Alkaline phosphatase-like"/>
    <property type="match status" value="1"/>
</dbReference>
<keyword evidence="10 15" id="KW-0460">Magnesium</keyword>
<feature type="signal peptide" evidence="18">
    <location>
        <begin position="1"/>
        <end position="18"/>
    </location>
</feature>
<feature type="binding site" evidence="15">
    <location>
        <position position="165"/>
    </location>
    <ligand>
        <name>Mg(2+)</name>
        <dbReference type="ChEBI" id="CHEBI:18420"/>
    </ligand>
</feature>
<dbReference type="EC" id="3.1.3.1" evidence="3 17"/>
<protein>
    <recommendedName>
        <fullName evidence="3 17">Alkaline phosphatase</fullName>
        <ecNumber evidence="3 17">3.1.3.1</ecNumber>
    </recommendedName>
</protein>
<keyword evidence="13" id="KW-0449">Lipoprotein</keyword>
<feature type="binding site" evidence="15">
    <location>
        <position position="379"/>
    </location>
    <ligand>
        <name>Zn(2+)</name>
        <dbReference type="ChEBI" id="CHEBI:29105"/>
        <label>2</label>
    </ligand>
</feature>
<evidence type="ECO:0000256" key="6">
    <source>
        <dbReference type="ARBA" id="ARBA00022622"/>
    </source>
</evidence>
<keyword evidence="12" id="KW-0325">Glycoprotein</keyword>
<feature type="binding site" evidence="15">
    <location>
        <position position="378"/>
    </location>
    <ligand>
        <name>Zn(2+)</name>
        <dbReference type="ChEBI" id="CHEBI:29105"/>
        <label>2</label>
    </ligand>
</feature>
<dbReference type="Proteomes" id="UP001152759">
    <property type="component" value="Chromosome 6"/>
</dbReference>
<dbReference type="InterPro" id="IPR018299">
    <property type="entry name" value="Alkaline_phosphatase_AS"/>
</dbReference>
<evidence type="ECO:0000256" key="12">
    <source>
        <dbReference type="ARBA" id="ARBA00023180"/>
    </source>
</evidence>
<gene>
    <name evidence="19" type="ORF">BEMITA_LOCUS10093</name>
</gene>
<dbReference type="PRINTS" id="PR00113">
    <property type="entry name" value="ALKPHPHTASE"/>
</dbReference>
<dbReference type="GO" id="GO:0098552">
    <property type="term" value="C:side of membrane"/>
    <property type="evidence" value="ECO:0007669"/>
    <property type="project" value="UniProtKB-KW"/>
</dbReference>
<dbReference type="Gene3D" id="3.40.720.10">
    <property type="entry name" value="Alkaline Phosphatase, subunit A"/>
    <property type="match status" value="1"/>
</dbReference>
<evidence type="ECO:0000256" key="13">
    <source>
        <dbReference type="ARBA" id="ARBA00023288"/>
    </source>
</evidence>
<feature type="binding site" evidence="15">
    <location>
        <position position="58"/>
    </location>
    <ligand>
        <name>Mg(2+)</name>
        <dbReference type="ChEBI" id="CHEBI:18420"/>
    </ligand>
</feature>
<dbReference type="GO" id="GO:0004035">
    <property type="term" value="F:alkaline phosphatase activity"/>
    <property type="evidence" value="ECO:0007669"/>
    <property type="project" value="UniProtKB-EC"/>
</dbReference>
<dbReference type="OrthoDB" id="5818554at2759"/>
<dbReference type="GO" id="GO:0046872">
    <property type="term" value="F:metal ion binding"/>
    <property type="evidence" value="ECO:0007669"/>
    <property type="project" value="UniProtKB-KW"/>
</dbReference>